<dbReference type="Proteomes" id="UP000708208">
    <property type="component" value="Unassembled WGS sequence"/>
</dbReference>
<feature type="non-terminal residue" evidence="1">
    <location>
        <position position="1"/>
    </location>
</feature>
<evidence type="ECO:0000313" key="2">
    <source>
        <dbReference type="Proteomes" id="UP000708208"/>
    </source>
</evidence>
<sequence>MQKSHGVQYKKFAACE</sequence>
<organism evidence="1 2">
    <name type="scientific">Allacma fusca</name>
    <dbReference type="NCBI Taxonomy" id="39272"/>
    <lineage>
        <taxon>Eukaryota</taxon>
        <taxon>Metazoa</taxon>
        <taxon>Ecdysozoa</taxon>
        <taxon>Arthropoda</taxon>
        <taxon>Hexapoda</taxon>
        <taxon>Collembola</taxon>
        <taxon>Symphypleona</taxon>
        <taxon>Sminthuridae</taxon>
        <taxon>Allacma</taxon>
    </lineage>
</organism>
<accession>A0A8J2K878</accession>
<gene>
    <name evidence="1" type="ORF">AFUS01_LOCUS19555</name>
</gene>
<reference evidence="1" key="1">
    <citation type="submission" date="2021-06" db="EMBL/GenBank/DDBJ databases">
        <authorList>
            <person name="Hodson N. C."/>
            <person name="Mongue J. A."/>
            <person name="Jaron S. K."/>
        </authorList>
    </citation>
    <scope>NUCLEOTIDE SEQUENCE</scope>
</reference>
<evidence type="ECO:0000313" key="1">
    <source>
        <dbReference type="EMBL" id="CAG7730942.1"/>
    </source>
</evidence>
<comment type="caution">
    <text evidence="1">The sequence shown here is derived from an EMBL/GenBank/DDBJ whole genome shotgun (WGS) entry which is preliminary data.</text>
</comment>
<dbReference type="EMBL" id="CAJVCH010203099">
    <property type="protein sequence ID" value="CAG7730942.1"/>
    <property type="molecule type" value="Genomic_DNA"/>
</dbReference>
<name>A0A8J2K878_9HEXA</name>
<keyword evidence="2" id="KW-1185">Reference proteome</keyword>
<dbReference type="AlphaFoldDB" id="A0A8J2K878"/>
<proteinExistence type="predicted"/>
<protein>
    <submittedName>
        <fullName evidence="1">Uncharacterized protein</fullName>
    </submittedName>
</protein>